<dbReference type="InterPro" id="IPR009214">
    <property type="entry name" value="DUF1129"/>
</dbReference>
<dbReference type="PIRSF" id="PIRSF033111">
    <property type="entry name" value="UCP033111"/>
    <property type="match status" value="1"/>
</dbReference>
<dbReference type="EMBL" id="CP017267">
    <property type="protein sequence ID" value="APB32165.1"/>
    <property type="molecule type" value="Genomic_DNA"/>
</dbReference>
<dbReference type="AlphaFoldDB" id="A0A1J0A8B6"/>
<proteinExistence type="predicted"/>
<dbReference type="KEGG" id="vte:BHY08_10495"/>
<evidence type="ECO:0008006" key="5">
    <source>
        <dbReference type="Google" id="ProtNLM"/>
    </source>
</evidence>
<feature type="transmembrane region" description="Helical" evidence="2">
    <location>
        <begin position="175"/>
        <end position="197"/>
    </location>
</feature>
<keyword evidence="2" id="KW-1133">Transmembrane helix</keyword>
<name>A0A1J0A8B6_9ENTE</name>
<keyword evidence="4" id="KW-1185">Reference proteome</keyword>
<evidence type="ECO:0000313" key="3">
    <source>
        <dbReference type="EMBL" id="APB32165.1"/>
    </source>
</evidence>
<dbReference type="RefSeq" id="WP_071457780.1">
    <property type="nucleotide sequence ID" value="NZ_CP017267.1"/>
</dbReference>
<keyword evidence="1" id="KW-0175">Coiled coil</keyword>
<evidence type="ECO:0000313" key="4">
    <source>
        <dbReference type="Proteomes" id="UP000191200"/>
    </source>
</evidence>
<evidence type="ECO:0000256" key="2">
    <source>
        <dbReference type="SAM" id="Phobius"/>
    </source>
</evidence>
<gene>
    <name evidence="3" type="ORF">BHY08_10495</name>
</gene>
<keyword evidence="2" id="KW-0812">Transmembrane</keyword>
<reference evidence="3 4" key="1">
    <citation type="submission" date="2016-09" db="EMBL/GenBank/DDBJ databases">
        <title>Vagococcus teuberi sp. nov., isolated from the Malian artisanal sour milk fene.</title>
        <authorList>
            <person name="Wullschleger S."/>
            <person name="Seifert C."/>
            <person name="Baumgartner S."/>
            <person name="Lacroix C."/>
            <person name="Bonfoh B."/>
            <person name="Stevens M.J."/>
            <person name="Meile L."/>
        </authorList>
    </citation>
    <scope>NUCLEOTIDE SEQUENCE [LARGE SCALE GENOMIC DNA]</scope>
    <source>
        <strain evidence="3 4">DSM 21459</strain>
    </source>
</reference>
<dbReference type="Proteomes" id="UP000191200">
    <property type="component" value="Chromosome"/>
</dbReference>
<feature type="transmembrane region" description="Helical" evidence="2">
    <location>
        <begin position="106"/>
        <end position="125"/>
    </location>
</feature>
<dbReference type="STRING" id="519472.BHY08_10495"/>
<keyword evidence="2" id="KW-0472">Membrane</keyword>
<dbReference type="Pfam" id="PF06570">
    <property type="entry name" value="DUF1129"/>
    <property type="match status" value="1"/>
</dbReference>
<feature type="coiled-coil region" evidence="1">
    <location>
        <begin position="2"/>
        <end position="29"/>
    </location>
</feature>
<feature type="transmembrane region" description="Helical" evidence="2">
    <location>
        <begin position="131"/>
        <end position="154"/>
    </location>
</feature>
<feature type="transmembrane region" description="Helical" evidence="2">
    <location>
        <begin position="203"/>
        <end position="220"/>
    </location>
</feature>
<evidence type="ECO:0000256" key="1">
    <source>
        <dbReference type="SAM" id="Coils"/>
    </source>
</evidence>
<sequence length="234" mass="26398">MSELTNEELQQKVAENRELEKKLTKKNDQFIFDLKKILDEEGVEVDERQKIETFNTMLKELVEGQKTGLTAKHLYGTPTEAVVFITTKPAAPLKTNFGSMWLDNSLLLFTFLSVMTGILTMVSRSPQPTQGILSITIGAMSGGLSFYLIYRYIYIYDMPGADRSKRPGVWKTGGIMALCFIPWLMIFSLSAFIPHAINPSLDPVLTLILGVVAFGIRYLLKKKYNIQGSMFLRP</sequence>
<accession>A0A1J0A8B6</accession>
<dbReference type="SUPFAM" id="SSF158560">
    <property type="entry name" value="BH3980-like"/>
    <property type="match status" value="1"/>
</dbReference>
<organism evidence="3 4">
    <name type="scientific">Vagococcus teuberi</name>
    <dbReference type="NCBI Taxonomy" id="519472"/>
    <lineage>
        <taxon>Bacteria</taxon>
        <taxon>Bacillati</taxon>
        <taxon>Bacillota</taxon>
        <taxon>Bacilli</taxon>
        <taxon>Lactobacillales</taxon>
        <taxon>Enterococcaceae</taxon>
        <taxon>Vagococcus</taxon>
    </lineage>
</organism>
<protein>
    <recommendedName>
        <fullName evidence="5">DUF1129 domain-containing protein</fullName>
    </recommendedName>
</protein>